<dbReference type="OrthoDB" id="2157358at2759"/>
<evidence type="ECO:0008006" key="4">
    <source>
        <dbReference type="Google" id="ProtNLM"/>
    </source>
</evidence>
<accession>A0A1Y2B8J0</accession>
<feature type="transmembrane region" description="Helical" evidence="1">
    <location>
        <begin position="362"/>
        <end position="384"/>
    </location>
</feature>
<dbReference type="Gene3D" id="3.40.190.10">
    <property type="entry name" value="Periplasmic binding protein-like II"/>
    <property type="match status" value="2"/>
</dbReference>
<reference evidence="2 3" key="1">
    <citation type="submission" date="2016-08" db="EMBL/GenBank/DDBJ databases">
        <title>A Parts List for Fungal Cellulosomes Revealed by Comparative Genomics.</title>
        <authorList>
            <consortium name="DOE Joint Genome Institute"/>
            <person name="Haitjema C.H."/>
            <person name="Gilmore S.P."/>
            <person name="Henske J.K."/>
            <person name="Solomon K.V."/>
            <person name="De Groot R."/>
            <person name="Kuo A."/>
            <person name="Mondo S.J."/>
            <person name="Salamov A.A."/>
            <person name="Labutti K."/>
            <person name="Zhao Z."/>
            <person name="Chiniquy J."/>
            <person name="Barry K."/>
            <person name="Brewer H.M."/>
            <person name="Purvine S.O."/>
            <person name="Wright A.T."/>
            <person name="Boxma B."/>
            <person name="Van Alen T."/>
            <person name="Hackstein J.H."/>
            <person name="Baker S.E."/>
            <person name="Grigoriev I.V."/>
            <person name="O'Malley M.A."/>
        </authorList>
    </citation>
    <scope>NUCLEOTIDE SEQUENCE [LARGE SCALE GENOMIC DNA]</scope>
    <source>
        <strain evidence="2 3">G1</strain>
    </source>
</reference>
<evidence type="ECO:0000313" key="2">
    <source>
        <dbReference type="EMBL" id="ORY30840.1"/>
    </source>
</evidence>
<evidence type="ECO:0000256" key="1">
    <source>
        <dbReference type="SAM" id="Phobius"/>
    </source>
</evidence>
<comment type="caution">
    <text evidence="2">The sequence shown here is derived from an EMBL/GenBank/DDBJ whole genome shotgun (WGS) entry which is preliminary data.</text>
</comment>
<dbReference type="AlphaFoldDB" id="A0A1Y2B8J0"/>
<sequence length="628" mass="73353">MNIVHTKRLEKYLVDLRDYISQEILSNYTKLLNKYKQRIPKTWDELIDTASYIINEEKKQGKNNLISYLGHFPEKDEVSICSATEFIYSFRKDVNSNMPSYHSDNAVNAFNKIKEIKEKISSDKNFQLDNDTIESLLQQGKPLFAKYWKTPFNQYYYISPLPGNKEGISSSCIGGYHLIINNNISKEKKVAAGKVIEFFLSKNIQKKYLINNMMNRSARSDIYNDEVLCKEIDCELYNSFQYVSRPPELIENYSLEYLKYLNQFLYGNINAKTALTYIENIDSFHQIEYNSTFGYIMESVSILIIFIVLLSSGIMFMENFKFLSKVFSKTFLCIPILGICMTGSYAFLLLGDLTGFKCSLGMVYFFSGSTLILYPLIVLEIIYFPEKNKYTTFAKNHKYLCFIILLLMDLVFYGISLIIVPFRIERLTSSDGIHFKACVNAGGLYRIYFLSIIAYKFIIFSIIILLAFTEWSRKEIKKELKIIFIIIYTNILFTVLFVIIRCLPPFDLYTNMFIRWFLSVAYSITNYIILIPLQIYYELRNPSKKNGNEVNIVKNSEMEKNEINKHVFIRRTDSYISKIIGYHYSMGSQYLEYNSSTKDKNLNFPSSRPDVILYTDIISSSQMTDIME</sequence>
<dbReference type="SUPFAM" id="SSF53850">
    <property type="entry name" value="Periplasmic binding protein-like II"/>
    <property type="match status" value="1"/>
</dbReference>
<keyword evidence="1" id="KW-0812">Transmembrane</keyword>
<feature type="transmembrane region" description="Helical" evidence="1">
    <location>
        <begin position="444"/>
        <end position="468"/>
    </location>
</feature>
<keyword evidence="1" id="KW-0472">Membrane</keyword>
<feature type="transmembrane region" description="Helical" evidence="1">
    <location>
        <begin position="512"/>
        <end position="537"/>
    </location>
</feature>
<organism evidence="2 3">
    <name type="scientific">Neocallimastix californiae</name>
    <dbReference type="NCBI Taxonomy" id="1754190"/>
    <lineage>
        <taxon>Eukaryota</taxon>
        <taxon>Fungi</taxon>
        <taxon>Fungi incertae sedis</taxon>
        <taxon>Chytridiomycota</taxon>
        <taxon>Chytridiomycota incertae sedis</taxon>
        <taxon>Neocallimastigomycetes</taxon>
        <taxon>Neocallimastigales</taxon>
        <taxon>Neocallimastigaceae</taxon>
        <taxon>Neocallimastix</taxon>
    </lineage>
</organism>
<protein>
    <recommendedName>
        <fullName evidence="4">Periplasmic binding protein-like II</fullName>
    </recommendedName>
</protein>
<dbReference type="EMBL" id="MCOG01000172">
    <property type="protein sequence ID" value="ORY30840.1"/>
    <property type="molecule type" value="Genomic_DNA"/>
</dbReference>
<dbReference type="Proteomes" id="UP000193920">
    <property type="component" value="Unassembled WGS sequence"/>
</dbReference>
<gene>
    <name evidence="2" type="ORF">LY90DRAFT_673730</name>
</gene>
<proteinExistence type="predicted"/>
<name>A0A1Y2B8J0_9FUNG</name>
<feature type="transmembrane region" description="Helical" evidence="1">
    <location>
        <begin position="399"/>
        <end position="424"/>
    </location>
</feature>
<keyword evidence="3" id="KW-1185">Reference proteome</keyword>
<feature type="transmembrane region" description="Helical" evidence="1">
    <location>
        <begin position="293"/>
        <end position="317"/>
    </location>
</feature>
<evidence type="ECO:0000313" key="3">
    <source>
        <dbReference type="Proteomes" id="UP000193920"/>
    </source>
</evidence>
<keyword evidence="1" id="KW-1133">Transmembrane helix</keyword>
<feature type="transmembrane region" description="Helical" evidence="1">
    <location>
        <begin position="329"/>
        <end position="350"/>
    </location>
</feature>
<feature type="transmembrane region" description="Helical" evidence="1">
    <location>
        <begin position="480"/>
        <end position="500"/>
    </location>
</feature>